<dbReference type="SUPFAM" id="SSF52200">
    <property type="entry name" value="Toll/Interleukin receptor TIR domain"/>
    <property type="match status" value="1"/>
</dbReference>
<organism evidence="2 3">
    <name type="scientific">Flavobacterium johnsoniae</name>
    <name type="common">Cytophaga johnsonae</name>
    <dbReference type="NCBI Taxonomy" id="986"/>
    <lineage>
        <taxon>Bacteria</taxon>
        <taxon>Pseudomonadati</taxon>
        <taxon>Bacteroidota</taxon>
        <taxon>Flavobacteriia</taxon>
        <taxon>Flavobacteriales</taxon>
        <taxon>Flavobacteriaceae</taxon>
        <taxon>Flavobacterium</taxon>
    </lineage>
</organism>
<accession>A0A1J7CFI1</accession>
<evidence type="ECO:0000313" key="2">
    <source>
        <dbReference type="EMBL" id="OIV40300.1"/>
    </source>
</evidence>
<dbReference type="RefSeq" id="WP_071638425.1">
    <property type="nucleotide sequence ID" value="NZ_MLFK01000010.1"/>
</dbReference>
<dbReference type="Pfam" id="PF13676">
    <property type="entry name" value="TIR_2"/>
    <property type="match status" value="1"/>
</dbReference>
<feature type="domain" description="SEFIR" evidence="1">
    <location>
        <begin position="4"/>
        <end position="138"/>
    </location>
</feature>
<name>A0A1J7CFI1_FLAJO</name>
<protein>
    <recommendedName>
        <fullName evidence="1">SEFIR domain-containing protein</fullName>
    </recommendedName>
</protein>
<dbReference type="Proteomes" id="UP000182826">
    <property type="component" value="Unassembled WGS sequence"/>
</dbReference>
<dbReference type="Gene3D" id="3.40.50.10140">
    <property type="entry name" value="Toll/interleukin-1 receptor homology (TIR) domain"/>
    <property type="match status" value="1"/>
</dbReference>
<keyword evidence="3" id="KW-1185">Reference proteome</keyword>
<dbReference type="OrthoDB" id="5149141at2"/>
<dbReference type="AlphaFoldDB" id="A0A1J7CFI1"/>
<reference evidence="2 3" key="1">
    <citation type="submission" date="2016-10" db="EMBL/GenBank/DDBJ databases">
        <title>Draft Genome Sequence of Rhizobacteria Flavobacterium johnsoniae CI04.</title>
        <authorList>
            <person name="Bravo J.I."/>
            <person name="Lozano G.L."/>
            <person name="Handelsman J."/>
        </authorList>
    </citation>
    <scope>NUCLEOTIDE SEQUENCE [LARGE SCALE GENOMIC DNA]</scope>
    <source>
        <strain evidence="2 3">CI04</strain>
    </source>
</reference>
<evidence type="ECO:0000313" key="3">
    <source>
        <dbReference type="Proteomes" id="UP000182826"/>
    </source>
</evidence>
<evidence type="ECO:0000259" key="1">
    <source>
        <dbReference type="PROSITE" id="PS51534"/>
    </source>
</evidence>
<dbReference type="EMBL" id="MLFK01000010">
    <property type="protein sequence ID" value="OIV40300.1"/>
    <property type="molecule type" value="Genomic_DNA"/>
</dbReference>
<dbReference type="GO" id="GO:0007165">
    <property type="term" value="P:signal transduction"/>
    <property type="evidence" value="ECO:0007669"/>
    <property type="project" value="InterPro"/>
</dbReference>
<dbReference type="InterPro" id="IPR013568">
    <property type="entry name" value="SEFIR_dom"/>
</dbReference>
<sequence>MLKREKVFISYSWDGQEHQDWVQTLANDLMSKFGVDVILDQYELSAGKELTHFMETSITEADKVLVILTPNYKLKAENRERGVGFETSIISQEIFASPISQIKFIPILREGNLQISSPIHLKSKLYHDMVNDKEYINKLYELSKIIYGKPLIKKPKLGEIPDFENNINIDPILDLAKELERKESLNNELDRLLDSREGAQIFESEIGKIYDSIKEKIEFYNENTFFNFTHTATYRDSIFVICNEFFAKLSIIGTYTNTAKHGEVELQFFKGYPNPNGFGYFPGEEPRRLKSYKCKFDFDTEKNIVWKTKQETFTSESLVHEVFSVLARYQNEDKSKNFR</sequence>
<dbReference type="InterPro" id="IPR035897">
    <property type="entry name" value="Toll_tir_struct_dom_sf"/>
</dbReference>
<dbReference type="InterPro" id="IPR000157">
    <property type="entry name" value="TIR_dom"/>
</dbReference>
<comment type="caution">
    <text evidence="2">The sequence shown here is derived from an EMBL/GenBank/DDBJ whole genome shotgun (WGS) entry which is preliminary data.</text>
</comment>
<proteinExistence type="predicted"/>
<gene>
    <name evidence="2" type="ORF">BKM63_20390</name>
</gene>
<dbReference type="PROSITE" id="PS51534">
    <property type="entry name" value="SEFIR"/>
    <property type="match status" value="1"/>
</dbReference>